<dbReference type="Proteomes" id="UP000694892">
    <property type="component" value="Chromosome 4L"/>
</dbReference>
<reference evidence="2" key="1">
    <citation type="journal article" date="2016" name="Nature">
        <title>Genome evolution in the allotetraploid frog Xenopus laevis.</title>
        <authorList>
            <person name="Session A.M."/>
            <person name="Uno Y."/>
            <person name="Kwon T."/>
            <person name="Chapman J.A."/>
            <person name="Toyoda A."/>
            <person name="Takahashi S."/>
            <person name="Fukui A."/>
            <person name="Hikosaka A."/>
            <person name="Suzuki A."/>
            <person name="Kondo M."/>
            <person name="van Heeringen S.J."/>
            <person name="Quigley I."/>
            <person name="Heinz S."/>
            <person name="Ogino H."/>
            <person name="Ochi H."/>
            <person name="Hellsten U."/>
            <person name="Lyons J.B."/>
            <person name="Simakov O."/>
            <person name="Putnam N."/>
            <person name="Stites J."/>
            <person name="Kuroki Y."/>
            <person name="Tanaka T."/>
            <person name="Michiue T."/>
            <person name="Watanabe M."/>
            <person name="Bogdanovic O."/>
            <person name="Lister R."/>
            <person name="Georgiou G."/>
            <person name="Paranjpe S.S."/>
            <person name="van Kruijsbergen I."/>
            <person name="Shu S."/>
            <person name="Carlson J."/>
            <person name="Kinoshita T."/>
            <person name="Ohta Y."/>
            <person name="Mawaribuchi S."/>
            <person name="Jenkins J."/>
            <person name="Grimwood J."/>
            <person name="Schmutz J."/>
            <person name="Mitros T."/>
            <person name="Mozaffari S.V."/>
            <person name="Suzuki Y."/>
            <person name="Haramoto Y."/>
            <person name="Yamamoto T.S."/>
            <person name="Takagi C."/>
            <person name="Heald R."/>
            <person name="Miller K."/>
            <person name="Haudenschild C."/>
            <person name="Kitzman J."/>
            <person name="Nakayama T."/>
            <person name="Izutsu Y."/>
            <person name="Robert J."/>
            <person name="Fortriede J."/>
            <person name="Burns K."/>
            <person name="Lotay V."/>
            <person name="Karimi K."/>
            <person name="Yasuoka Y."/>
            <person name="Dichmann D.S."/>
            <person name="Flajnik M.F."/>
            <person name="Houston D.W."/>
            <person name="Shendure J."/>
            <person name="DuPasquier L."/>
            <person name="Vize P.D."/>
            <person name="Zorn A.M."/>
            <person name="Ito M."/>
            <person name="Marcotte E.M."/>
            <person name="Wallingford J.B."/>
            <person name="Ito Y."/>
            <person name="Asashima M."/>
            <person name="Ueno N."/>
            <person name="Matsuda Y."/>
            <person name="Veenstra G.J."/>
            <person name="Fujiyama A."/>
            <person name="Harland R.M."/>
            <person name="Taira M."/>
            <person name="Rokhsar D.S."/>
        </authorList>
    </citation>
    <scope>NUCLEOTIDE SEQUENCE [LARGE SCALE GENOMIC DNA]</scope>
    <source>
        <strain evidence="2">J</strain>
    </source>
</reference>
<evidence type="ECO:0000313" key="1">
    <source>
        <dbReference type="EMBL" id="OCT85362.1"/>
    </source>
</evidence>
<proteinExistence type="predicted"/>
<protein>
    <submittedName>
        <fullName evidence="1">Uncharacterized protein</fullName>
    </submittedName>
</protein>
<gene>
    <name evidence="1" type="ORF">XELAEV_18023529mg</name>
</gene>
<sequence>MIRQRLGPAPLFPFTPCPLRCQRVGEGKPACCTPHCWCKHTTICIFFFLPFPMKFWKRLEGQKIKVRQE</sequence>
<dbReference type="AlphaFoldDB" id="A0A974D726"/>
<evidence type="ECO:0000313" key="2">
    <source>
        <dbReference type="Proteomes" id="UP000694892"/>
    </source>
</evidence>
<accession>A0A974D726</accession>
<dbReference type="EMBL" id="CM004472">
    <property type="protein sequence ID" value="OCT85362.1"/>
    <property type="molecule type" value="Genomic_DNA"/>
</dbReference>
<organism evidence="1 2">
    <name type="scientific">Xenopus laevis</name>
    <name type="common">African clawed frog</name>
    <dbReference type="NCBI Taxonomy" id="8355"/>
    <lineage>
        <taxon>Eukaryota</taxon>
        <taxon>Metazoa</taxon>
        <taxon>Chordata</taxon>
        <taxon>Craniata</taxon>
        <taxon>Vertebrata</taxon>
        <taxon>Euteleostomi</taxon>
        <taxon>Amphibia</taxon>
        <taxon>Batrachia</taxon>
        <taxon>Anura</taxon>
        <taxon>Pipoidea</taxon>
        <taxon>Pipidae</taxon>
        <taxon>Xenopodinae</taxon>
        <taxon>Xenopus</taxon>
        <taxon>Xenopus</taxon>
    </lineage>
</organism>
<name>A0A974D726_XENLA</name>